<dbReference type="Pfam" id="PF12833">
    <property type="entry name" value="HTH_18"/>
    <property type="match status" value="1"/>
</dbReference>
<keyword evidence="1" id="KW-0805">Transcription regulation</keyword>
<dbReference type="Gene3D" id="1.10.10.60">
    <property type="entry name" value="Homeodomain-like"/>
    <property type="match status" value="2"/>
</dbReference>
<reference evidence="5" key="1">
    <citation type="submission" date="2020-10" db="EMBL/GenBank/DDBJ databases">
        <authorList>
            <person name="Gilroy R."/>
        </authorList>
    </citation>
    <scope>NUCLEOTIDE SEQUENCE</scope>
    <source>
        <strain evidence="5">ChiW13-3771</strain>
    </source>
</reference>
<dbReference type="InterPro" id="IPR020449">
    <property type="entry name" value="Tscrpt_reg_AraC-type_HTH"/>
</dbReference>
<dbReference type="PANTHER" id="PTHR43280">
    <property type="entry name" value="ARAC-FAMILY TRANSCRIPTIONAL REGULATOR"/>
    <property type="match status" value="1"/>
</dbReference>
<dbReference type="InterPro" id="IPR009057">
    <property type="entry name" value="Homeodomain-like_sf"/>
</dbReference>
<accession>A0A9D1EEK6</accession>
<dbReference type="AlphaFoldDB" id="A0A9D1EEK6"/>
<dbReference type="PANTHER" id="PTHR43280:SF28">
    <property type="entry name" value="HTH-TYPE TRANSCRIPTIONAL ACTIVATOR RHAS"/>
    <property type="match status" value="1"/>
</dbReference>
<evidence type="ECO:0000256" key="3">
    <source>
        <dbReference type="ARBA" id="ARBA00023163"/>
    </source>
</evidence>
<dbReference type="GO" id="GO:0043565">
    <property type="term" value="F:sequence-specific DNA binding"/>
    <property type="evidence" value="ECO:0007669"/>
    <property type="project" value="InterPro"/>
</dbReference>
<sequence length="412" mass="48743">MEISMNIDPLSFFIEMFHQQGISHFFIDQDYTNLDKIDGGLRQHLFLDFDPKVYFDPIFKQYRPQTIYQIKDDFQIHYLCVYLPESLAKTWDAPLLIVGPYRFSPVSRLTFFEITQKLQIPEEHHLDLLEYYNHIPIIAFHNWENFLLFFGKTIFGDETKFQLEFVQIPLEKDFGQIHYSSNESALAMSIITERYEIEEQLMSAVQYGDTNKALELHGKFSNYKIAPRTSDPVRNEKNLLFVLNTLFRKAVQKNFVHPYHIDALSRRIAIQIEECTRVEELYRLPKEMVHRYCNLVKNYSLRNYSSLIQKTVNHIDFYYAQPISLKSLAEEFCVSPSYLSGLFRKEVGVTLTDYIHKIRINRSLVLLNTSALSIQEIAEQVGFLDVNYFARTFKKYHGISPKKYRDSIQQHK</sequence>
<dbReference type="SMART" id="SM00342">
    <property type="entry name" value="HTH_ARAC"/>
    <property type="match status" value="1"/>
</dbReference>
<evidence type="ECO:0000313" key="6">
    <source>
        <dbReference type="Proteomes" id="UP000824201"/>
    </source>
</evidence>
<dbReference type="GO" id="GO:0003700">
    <property type="term" value="F:DNA-binding transcription factor activity"/>
    <property type="evidence" value="ECO:0007669"/>
    <property type="project" value="InterPro"/>
</dbReference>
<evidence type="ECO:0000256" key="1">
    <source>
        <dbReference type="ARBA" id="ARBA00023015"/>
    </source>
</evidence>
<dbReference type="InterPro" id="IPR018062">
    <property type="entry name" value="HTH_AraC-typ_CS"/>
</dbReference>
<reference evidence="5" key="2">
    <citation type="journal article" date="2021" name="PeerJ">
        <title>Extensive microbial diversity within the chicken gut microbiome revealed by metagenomics and culture.</title>
        <authorList>
            <person name="Gilroy R."/>
            <person name="Ravi A."/>
            <person name="Getino M."/>
            <person name="Pursley I."/>
            <person name="Horton D.L."/>
            <person name="Alikhan N.F."/>
            <person name="Baker D."/>
            <person name="Gharbi K."/>
            <person name="Hall N."/>
            <person name="Watson M."/>
            <person name="Adriaenssens E.M."/>
            <person name="Foster-Nyarko E."/>
            <person name="Jarju S."/>
            <person name="Secka A."/>
            <person name="Antonio M."/>
            <person name="Oren A."/>
            <person name="Chaudhuri R.R."/>
            <person name="La Ragione R."/>
            <person name="Hildebrand F."/>
            <person name="Pallen M.J."/>
        </authorList>
    </citation>
    <scope>NUCLEOTIDE SEQUENCE</scope>
    <source>
        <strain evidence="5">ChiW13-3771</strain>
    </source>
</reference>
<dbReference type="EMBL" id="DVHN01000086">
    <property type="protein sequence ID" value="HIR88730.1"/>
    <property type="molecule type" value="Genomic_DNA"/>
</dbReference>
<evidence type="ECO:0000259" key="4">
    <source>
        <dbReference type="PROSITE" id="PS01124"/>
    </source>
</evidence>
<dbReference type="PROSITE" id="PS00041">
    <property type="entry name" value="HTH_ARAC_FAMILY_1"/>
    <property type="match status" value="1"/>
</dbReference>
<evidence type="ECO:0000313" key="5">
    <source>
        <dbReference type="EMBL" id="HIR88730.1"/>
    </source>
</evidence>
<proteinExistence type="predicted"/>
<evidence type="ECO:0000256" key="2">
    <source>
        <dbReference type="ARBA" id="ARBA00023125"/>
    </source>
</evidence>
<feature type="domain" description="HTH araC/xylS-type" evidence="4">
    <location>
        <begin position="309"/>
        <end position="407"/>
    </location>
</feature>
<dbReference type="PROSITE" id="PS01124">
    <property type="entry name" value="HTH_ARAC_FAMILY_2"/>
    <property type="match status" value="1"/>
</dbReference>
<dbReference type="InterPro" id="IPR018060">
    <property type="entry name" value="HTH_AraC"/>
</dbReference>
<keyword evidence="2" id="KW-0238">DNA-binding</keyword>
<dbReference type="PRINTS" id="PR00032">
    <property type="entry name" value="HTHARAC"/>
</dbReference>
<dbReference type="SUPFAM" id="SSF46689">
    <property type="entry name" value="Homeodomain-like"/>
    <property type="match status" value="2"/>
</dbReference>
<organism evidence="5 6">
    <name type="scientific">Candidatus Fimimorpha faecalis</name>
    <dbReference type="NCBI Taxonomy" id="2840824"/>
    <lineage>
        <taxon>Bacteria</taxon>
        <taxon>Bacillati</taxon>
        <taxon>Bacillota</taxon>
        <taxon>Clostridia</taxon>
        <taxon>Eubacteriales</taxon>
        <taxon>Candidatus Fimimorpha</taxon>
    </lineage>
</organism>
<keyword evidence="3" id="KW-0804">Transcription</keyword>
<name>A0A9D1EEK6_9FIRM</name>
<gene>
    <name evidence="5" type="ORF">IAC96_07250</name>
</gene>
<protein>
    <submittedName>
        <fullName evidence="5">Helix-turn-helix domain-containing protein</fullName>
    </submittedName>
</protein>
<dbReference type="Proteomes" id="UP000824201">
    <property type="component" value="Unassembled WGS sequence"/>
</dbReference>
<comment type="caution">
    <text evidence="5">The sequence shown here is derived from an EMBL/GenBank/DDBJ whole genome shotgun (WGS) entry which is preliminary data.</text>
</comment>